<dbReference type="GeneID" id="93648403"/>
<evidence type="ECO:0000313" key="1">
    <source>
        <dbReference type="EMBL" id="OAG32302.1"/>
    </source>
</evidence>
<dbReference type="RefSeq" id="XP_067545744.1">
    <property type="nucleotide sequence ID" value="XM_067689471.1"/>
</dbReference>
<keyword evidence="2" id="KW-1185">Reference proteome</keyword>
<gene>
    <name evidence="1" type="ORF">NEDG_02053</name>
</gene>
<evidence type="ECO:0000313" key="2">
    <source>
        <dbReference type="Proteomes" id="UP000185944"/>
    </source>
</evidence>
<sequence length="129" mass="14438">MDAKEVWPEPPIPPILVEPEPLKEISLFGKSINSNQPQKGNISIREALTGIVSFFNASIVQSIDVKKVRDVHRDARKAAHLYEEANAAVRAYRAQEAHEKVAALLREQIKKKKALIQKLSIAQSHNVPE</sequence>
<proteinExistence type="predicted"/>
<dbReference type="EMBL" id="LTDL01000006">
    <property type="protein sequence ID" value="OAG32302.1"/>
    <property type="molecule type" value="Genomic_DNA"/>
</dbReference>
<reference evidence="1 2" key="1">
    <citation type="submission" date="2016-02" db="EMBL/GenBank/DDBJ databases">
        <title>Discovery of a natural microsporidian pathogen with a broad tissue tropism in Caenorhabditis elegans.</title>
        <authorList>
            <person name="Luallen R.J."/>
            <person name="Reinke A.W."/>
            <person name="Tong L."/>
            <person name="Botts M.R."/>
            <person name="Felix M.-A."/>
            <person name="Troemel E.R."/>
        </authorList>
    </citation>
    <scope>NUCLEOTIDE SEQUENCE [LARGE SCALE GENOMIC DNA]</scope>
    <source>
        <strain evidence="1 2">JUm2807</strain>
    </source>
</reference>
<dbReference type="VEuPathDB" id="MicrosporidiaDB:NEDG_02053"/>
<accession>A0A177EMG0</accession>
<dbReference type="Proteomes" id="UP000185944">
    <property type="component" value="Unassembled WGS sequence"/>
</dbReference>
<dbReference type="AlphaFoldDB" id="A0A177EMG0"/>
<protein>
    <submittedName>
        <fullName evidence="1">Uncharacterized protein</fullName>
    </submittedName>
</protein>
<organism evidence="1 2">
    <name type="scientific">Nematocida displodere</name>
    <dbReference type="NCBI Taxonomy" id="1805483"/>
    <lineage>
        <taxon>Eukaryota</taxon>
        <taxon>Fungi</taxon>
        <taxon>Fungi incertae sedis</taxon>
        <taxon>Microsporidia</taxon>
        <taxon>Nematocida</taxon>
    </lineage>
</organism>
<name>A0A177EMG0_9MICR</name>
<comment type="caution">
    <text evidence="1">The sequence shown here is derived from an EMBL/GenBank/DDBJ whole genome shotgun (WGS) entry which is preliminary data.</text>
</comment>